<accession>A0A812Z818</accession>
<feature type="non-terminal residue" evidence="2">
    <location>
        <position position="1"/>
    </location>
</feature>
<feature type="compositionally biased region" description="Low complexity" evidence="1">
    <location>
        <begin position="30"/>
        <end position="42"/>
    </location>
</feature>
<evidence type="ECO:0000256" key="1">
    <source>
        <dbReference type="SAM" id="MobiDB-lite"/>
    </source>
</evidence>
<comment type="caution">
    <text evidence="2">The sequence shown here is derived from an EMBL/GenBank/DDBJ whole genome shotgun (WGS) entry which is preliminary data.</text>
</comment>
<keyword evidence="3" id="KW-1185">Reference proteome</keyword>
<feature type="compositionally biased region" description="Low complexity" evidence="1">
    <location>
        <begin position="49"/>
        <end position="59"/>
    </location>
</feature>
<gene>
    <name evidence="2" type="primary">NEK1</name>
    <name evidence="2" type="ORF">SNEC2469_LOCUS24188</name>
</gene>
<feature type="region of interest" description="Disordered" evidence="1">
    <location>
        <begin position="28"/>
        <end position="59"/>
    </location>
</feature>
<evidence type="ECO:0000313" key="3">
    <source>
        <dbReference type="Proteomes" id="UP000601435"/>
    </source>
</evidence>
<sequence length="130" mass="14408">NPERRPSPEEILAKPRLREIMQLMLDEAQEAAQAADDPAAVEPHPEPTSSSSVGWSQAGSPYRTNDMVEYYSVSHGDWLPATVLRTDGEGRIIIDLKPNTWLSKEDQATKVRRRRDGPGSRGGSPMRTPS</sequence>
<feature type="region of interest" description="Disordered" evidence="1">
    <location>
        <begin position="103"/>
        <end position="130"/>
    </location>
</feature>
<name>A0A812Z818_9DINO</name>
<organism evidence="2 3">
    <name type="scientific">Symbiodinium necroappetens</name>
    <dbReference type="NCBI Taxonomy" id="1628268"/>
    <lineage>
        <taxon>Eukaryota</taxon>
        <taxon>Sar</taxon>
        <taxon>Alveolata</taxon>
        <taxon>Dinophyceae</taxon>
        <taxon>Suessiales</taxon>
        <taxon>Symbiodiniaceae</taxon>
        <taxon>Symbiodinium</taxon>
    </lineage>
</organism>
<reference evidence="2" key="1">
    <citation type="submission" date="2021-02" db="EMBL/GenBank/DDBJ databases">
        <authorList>
            <person name="Dougan E. K."/>
            <person name="Rhodes N."/>
            <person name="Thang M."/>
            <person name="Chan C."/>
        </authorList>
    </citation>
    <scope>NUCLEOTIDE SEQUENCE</scope>
</reference>
<dbReference type="EMBL" id="CAJNJA010046156">
    <property type="protein sequence ID" value="CAE7815149.1"/>
    <property type="molecule type" value="Genomic_DNA"/>
</dbReference>
<dbReference type="AlphaFoldDB" id="A0A812Z818"/>
<dbReference type="Proteomes" id="UP000601435">
    <property type="component" value="Unassembled WGS sequence"/>
</dbReference>
<protein>
    <submittedName>
        <fullName evidence="2">NEK1 protein</fullName>
    </submittedName>
</protein>
<proteinExistence type="predicted"/>
<feature type="non-terminal residue" evidence="2">
    <location>
        <position position="130"/>
    </location>
</feature>
<evidence type="ECO:0000313" key="2">
    <source>
        <dbReference type="EMBL" id="CAE7815149.1"/>
    </source>
</evidence>